<evidence type="ECO:0000313" key="2">
    <source>
        <dbReference type="EMBL" id="AMY22045.1"/>
    </source>
</evidence>
<dbReference type="InterPro" id="IPR041581">
    <property type="entry name" value="Glyoxalase_6"/>
</dbReference>
<dbReference type="InterPro" id="IPR029068">
    <property type="entry name" value="Glyas_Bleomycin-R_OHBP_Dase"/>
</dbReference>
<dbReference type="OrthoDB" id="5524593at2"/>
<gene>
    <name evidence="2" type="ORF">A3Q41_00727</name>
</gene>
<dbReference type="RefSeq" id="WP_157889861.1">
    <property type="nucleotide sequence ID" value="NZ_CP015220.1"/>
</dbReference>
<reference evidence="3" key="2">
    <citation type="submission" date="2016-04" db="EMBL/GenBank/DDBJ databases">
        <title>Complete Genome and Plasmid Sequences for Rhodococcus fascians D188 and Draft Sequences for Rhodococcus spp. Isolates PBTS 1 and PBTS 2.</title>
        <authorList>
            <person name="Stamer R."/>
            <person name="Vereecke D."/>
            <person name="Zhang Y."/>
            <person name="Schilkey F."/>
            <person name="Devitt N."/>
            <person name="Randall J."/>
        </authorList>
    </citation>
    <scope>NUCLEOTIDE SEQUENCE [LARGE SCALE GENOMIC DNA]</scope>
    <source>
        <strain evidence="3">PBTS2</strain>
    </source>
</reference>
<dbReference type="Pfam" id="PF18029">
    <property type="entry name" value="Glyoxalase_6"/>
    <property type="match status" value="1"/>
</dbReference>
<feature type="domain" description="Glyoxalase-like" evidence="1">
    <location>
        <begin position="12"/>
        <end position="51"/>
    </location>
</feature>
<organism evidence="2 3">
    <name type="scientific">Rhodococcoides fascians</name>
    <name type="common">Rhodococcus fascians</name>
    <dbReference type="NCBI Taxonomy" id="1828"/>
    <lineage>
        <taxon>Bacteria</taxon>
        <taxon>Bacillati</taxon>
        <taxon>Actinomycetota</taxon>
        <taxon>Actinomycetes</taxon>
        <taxon>Mycobacteriales</taxon>
        <taxon>Nocardiaceae</taxon>
        <taxon>Rhodococcoides</taxon>
    </lineage>
</organism>
<dbReference type="AlphaFoldDB" id="A0A143QFT9"/>
<proteinExistence type="predicted"/>
<accession>A0A143QFT9</accession>
<dbReference type="Proteomes" id="UP000076038">
    <property type="component" value="Chromosome"/>
</dbReference>
<dbReference type="PATRIC" id="fig|1653479.3.peg.743"/>
<keyword evidence="3" id="KW-1185">Reference proteome</keyword>
<dbReference type="Gene3D" id="3.10.180.10">
    <property type="entry name" value="2,3-Dihydroxybiphenyl 1,2-Dioxygenase, domain 1"/>
    <property type="match status" value="1"/>
</dbReference>
<reference evidence="2 3" key="1">
    <citation type="journal article" date="2016" name="Genome Announc.">
        <title>Complete Genome and Plasmid Sequences for Rhodococcus fascians D188 and Draft Sequences for Rhodococcus Isolates PBTS 1 and PBTS 2.</title>
        <authorList>
            <person name="Stamler R.A."/>
            <person name="Vereecke D."/>
            <person name="Zhang Y."/>
            <person name="Schilkey F."/>
            <person name="Devitt N."/>
            <person name="Randall J.J."/>
        </authorList>
    </citation>
    <scope>NUCLEOTIDE SEQUENCE [LARGE SCALE GENOMIC DNA]</scope>
    <source>
        <strain evidence="2 3">PBTS2</strain>
    </source>
</reference>
<dbReference type="KEGG" id="rhs:A3Q41_00727"/>
<dbReference type="EMBL" id="CP015220">
    <property type="protein sequence ID" value="AMY22045.1"/>
    <property type="molecule type" value="Genomic_DNA"/>
</dbReference>
<evidence type="ECO:0000259" key="1">
    <source>
        <dbReference type="Pfam" id="PF18029"/>
    </source>
</evidence>
<sequence length="71" mass="7815">MLVLGAPDTAGQKREVTRLLSLGATTVEWRYPDGADFVVLADTEGNRFCVIDNARAPEGFRLDFDRISGRS</sequence>
<evidence type="ECO:0000313" key="3">
    <source>
        <dbReference type="Proteomes" id="UP000076038"/>
    </source>
</evidence>
<protein>
    <recommendedName>
        <fullName evidence="1">Glyoxalase-like domain-containing protein</fullName>
    </recommendedName>
</protein>
<name>A0A143QFT9_RHOFA</name>
<dbReference type="SUPFAM" id="SSF54593">
    <property type="entry name" value="Glyoxalase/Bleomycin resistance protein/Dihydroxybiphenyl dioxygenase"/>
    <property type="match status" value="1"/>
</dbReference>